<reference evidence="1" key="1">
    <citation type="submission" date="2023-03" db="EMBL/GenBank/DDBJ databases">
        <title>MT1 and MT2 Draft Genomes of Novel Species.</title>
        <authorList>
            <person name="Venkateswaran K."/>
        </authorList>
    </citation>
    <scope>NUCLEOTIDE SEQUENCE</scope>
    <source>
        <strain evidence="1">F6_3S_P_1C</strain>
    </source>
</reference>
<dbReference type="RefSeq" id="WP_301246852.1">
    <property type="nucleotide sequence ID" value="NZ_JAROCD010000006.1"/>
</dbReference>
<name>A0ABT8JAL5_9BACL</name>
<evidence type="ECO:0008006" key="3">
    <source>
        <dbReference type="Google" id="ProtNLM"/>
    </source>
</evidence>
<gene>
    <name evidence="1" type="ORF">P5G61_12895</name>
</gene>
<evidence type="ECO:0000313" key="1">
    <source>
        <dbReference type="EMBL" id="MDN4602127.1"/>
    </source>
</evidence>
<dbReference type="EMBL" id="JAROCD010000006">
    <property type="protein sequence ID" value="MDN4602127.1"/>
    <property type="molecule type" value="Genomic_DNA"/>
</dbReference>
<accession>A0ABT8JAL5</accession>
<sequence length="79" mass="8929">MTTIHPTHIMEPSIVPWHKDMTNAMLRDDRAMADSQLYGVDMRNAAAMNIELMKSTAANAAREFFNTPCISQTKKSPYL</sequence>
<protein>
    <recommendedName>
        <fullName evidence="3">Spore coat protein</fullName>
    </recommendedName>
</protein>
<evidence type="ECO:0000313" key="2">
    <source>
        <dbReference type="Proteomes" id="UP001174205"/>
    </source>
</evidence>
<organism evidence="1 2">
    <name type="scientific">Paenibacillus vandeheii</name>
    <dbReference type="NCBI Taxonomy" id="3035917"/>
    <lineage>
        <taxon>Bacteria</taxon>
        <taxon>Bacillati</taxon>
        <taxon>Bacillota</taxon>
        <taxon>Bacilli</taxon>
        <taxon>Bacillales</taxon>
        <taxon>Paenibacillaceae</taxon>
        <taxon>Paenibacillus</taxon>
    </lineage>
</organism>
<keyword evidence="2" id="KW-1185">Reference proteome</keyword>
<comment type="caution">
    <text evidence="1">The sequence shown here is derived from an EMBL/GenBank/DDBJ whole genome shotgun (WGS) entry which is preliminary data.</text>
</comment>
<proteinExistence type="predicted"/>
<dbReference type="Proteomes" id="UP001174205">
    <property type="component" value="Unassembled WGS sequence"/>
</dbReference>